<evidence type="ECO:0000313" key="3">
    <source>
        <dbReference type="Proteomes" id="UP000711995"/>
    </source>
</evidence>
<feature type="domain" description="Baseplate hub protein gp44/GpP-like second" evidence="1">
    <location>
        <begin position="35"/>
        <end position="115"/>
    </location>
</feature>
<dbReference type="InterPro" id="IPR053981">
    <property type="entry name" value="Gp44/GpP-like_2nd"/>
</dbReference>
<dbReference type="Gene3D" id="3.55.50.10">
    <property type="entry name" value="Baseplate protein-like domains"/>
    <property type="match status" value="1"/>
</dbReference>
<proteinExistence type="predicted"/>
<evidence type="ECO:0000313" key="2">
    <source>
        <dbReference type="EMBL" id="NIZ41504.1"/>
    </source>
</evidence>
<dbReference type="Gene3D" id="2.30.300.10">
    <property type="entry name" value="Baseplate protein-like domain - beta roll fold"/>
    <property type="match status" value="1"/>
</dbReference>
<protein>
    <recommendedName>
        <fullName evidence="1">Baseplate hub protein gp44/GpP-like second domain-containing protein</fullName>
    </recommendedName>
</protein>
<dbReference type="InterPro" id="IPR023399">
    <property type="entry name" value="Baseplate-like_2-layer_sand"/>
</dbReference>
<comment type="caution">
    <text evidence="2">The sequence shown here is derived from an EMBL/GenBank/DDBJ whole genome shotgun (WGS) entry which is preliminary data.</text>
</comment>
<dbReference type="Proteomes" id="UP000711995">
    <property type="component" value="Unassembled WGS sequence"/>
</dbReference>
<dbReference type="RefSeq" id="WP_167701126.1">
    <property type="nucleotide sequence ID" value="NZ_CP118177.1"/>
</dbReference>
<dbReference type="Pfam" id="PF22255">
    <property type="entry name" value="Gp44-like_2nd"/>
    <property type="match status" value="1"/>
</dbReference>
<dbReference type="SUPFAM" id="SSF69279">
    <property type="entry name" value="Phage tail proteins"/>
    <property type="match status" value="2"/>
</dbReference>
<reference evidence="2 3" key="1">
    <citation type="submission" date="2020-03" db="EMBL/GenBank/DDBJ databases">
        <title>Spirochaetal bacteria isolated from arthropods constitute a novel genus Entomospira genus novum within the order Spirochaetales.</title>
        <authorList>
            <person name="Grana-Miraglia L."/>
            <person name="Sikutova S."/>
            <person name="Fingerle V."/>
            <person name="Sing A."/>
            <person name="Castillo-Ramirez S."/>
            <person name="Margos G."/>
            <person name="Rudolf I."/>
        </authorList>
    </citation>
    <scope>NUCLEOTIDE SEQUENCE [LARGE SCALE GENOMIC DNA]</scope>
    <source>
        <strain evidence="2 3">BR193</strain>
    </source>
</reference>
<evidence type="ECO:0000259" key="1">
    <source>
        <dbReference type="Pfam" id="PF22255"/>
    </source>
</evidence>
<dbReference type="EMBL" id="JAATLJ010000004">
    <property type="protein sequence ID" value="NIZ41504.1"/>
    <property type="molecule type" value="Genomic_DNA"/>
</dbReference>
<name>A0A968KS96_9SPIO</name>
<accession>A0A968KS96</accession>
<gene>
    <name evidence="2" type="ORF">HCT14_08280</name>
</gene>
<organism evidence="2 3">
    <name type="scientific">Entomospira entomophila</name>
    <dbReference type="NCBI Taxonomy" id="2719988"/>
    <lineage>
        <taxon>Bacteria</taxon>
        <taxon>Pseudomonadati</taxon>
        <taxon>Spirochaetota</taxon>
        <taxon>Spirochaetia</taxon>
        <taxon>Spirochaetales</taxon>
        <taxon>Spirochaetaceae</taxon>
        <taxon>Entomospira</taxon>
    </lineage>
</organism>
<dbReference type="Gene3D" id="3.30.1920.10">
    <property type="entry name" value="Baseplate protein-like domains - 2 layer sandwich fold"/>
    <property type="match status" value="1"/>
</dbReference>
<keyword evidence="3" id="KW-1185">Reference proteome</keyword>
<dbReference type="AlphaFoldDB" id="A0A968KS96"/>
<sequence>MAIYYGDELLLTGRIEKVERSQSKNLKIEGRSLPAVLIDASMPSPSQYHDVTLATLISDIARPYGLSVENRVENLPTYPQLQGEVDAKIHSFINCCAENDNILLRSTANGNILIDKQKEGDVQATFCAQQGGYLDAQVSFDGSQRFSSLTLLAQSADDLELSYTINDQSMPIYRPLVEKAEAKDLATLQNIAKRRLALTLSQSMSLSLSLNGWYRGMHGKLLQVGDIIQLEDASLNLERPTAFLIESLALSLSNGEWRTALGLVLPNLYSDDPTTGDEPWA</sequence>